<dbReference type="PANTHER" id="PTHR33064">
    <property type="entry name" value="POL PROTEIN"/>
    <property type="match status" value="1"/>
</dbReference>
<evidence type="ECO:0000259" key="10">
    <source>
        <dbReference type="PROSITE" id="PS50878"/>
    </source>
</evidence>
<dbReference type="Pfam" id="PF17919">
    <property type="entry name" value="RT_RNaseH_2"/>
    <property type="match status" value="1"/>
</dbReference>
<protein>
    <recommendedName>
        <fullName evidence="1">RNA-directed DNA polymerase</fullName>
        <ecNumber evidence="1">2.7.7.49</ecNumber>
    </recommendedName>
</protein>
<evidence type="ECO:0000256" key="2">
    <source>
        <dbReference type="ARBA" id="ARBA00022670"/>
    </source>
</evidence>
<dbReference type="FunFam" id="3.30.70.270:FF:000020">
    <property type="entry name" value="Transposon Tf2-6 polyprotein-like Protein"/>
    <property type="match status" value="1"/>
</dbReference>
<keyword evidence="12" id="KW-1185">Reference proteome</keyword>
<organism evidence="11 12">
    <name type="scientific">Popillia japonica</name>
    <name type="common">Japanese beetle</name>
    <dbReference type="NCBI Taxonomy" id="7064"/>
    <lineage>
        <taxon>Eukaryota</taxon>
        <taxon>Metazoa</taxon>
        <taxon>Ecdysozoa</taxon>
        <taxon>Arthropoda</taxon>
        <taxon>Hexapoda</taxon>
        <taxon>Insecta</taxon>
        <taxon>Pterygota</taxon>
        <taxon>Neoptera</taxon>
        <taxon>Endopterygota</taxon>
        <taxon>Coleoptera</taxon>
        <taxon>Polyphaga</taxon>
        <taxon>Scarabaeiformia</taxon>
        <taxon>Scarabaeidae</taxon>
        <taxon>Rutelinae</taxon>
        <taxon>Popillia</taxon>
    </lineage>
</organism>
<dbReference type="FunFam" id="3.30.70.270:FF:000003">
    <property type="entry name" value="Transposon Ty3-G Gag-Pol polyprotein"/>
    <property type="match status" value="1"/>
</dbReference>
<keyword evidence="5" id="KW-0540">Nuclease</keyword>
<feature type="region of interest" description="Disordered" evidence="9">
    <location>
        <begin position="321"/>
        <end position="387"/>
    </location>
</feature>
<dbReference type="InterPro" id="IPR043502">
    <property type="entry name" value="DNA/RNA_pol_sf"/>
</dbReference>
<evidence type="ECO:0000256" key="8">
    <source>
        <dbReference type="ARBA" id="ARBA00022918"/>
    </source>
</evidence>
<feature type="compositionally biased region" description="Polar residues" evidence="9">
    <location>
        <begin position="328"/>
        <end position="337"/>
    </location>
</feature>
<sequence>MAPESKEKTAFVTPDGHYQFGRMPFGLANGPAVFQRLINRILGPLRYNIVLAYLDDVLIPSETVEEGINHLRQVLVALRGCGLTLNPRKCHLLVDRIQYLGFEISGDGIGPSHDKVGCIVKYPRPINVHNVRQFLGLTSYFRRFIKDYAIKSKHMTLLLRKDCEWSWNKEQEDAFVALKESMATQPVLALYSPHQRTELHTDASAIGLGGILLQEKRDGCLQDNIRQDQVRQRLRYNKRRCNSDTLAEGDLVLWRREASATGEPRKLLEKYKGPYVIIESLPGEGIASRDALKRYHPYNDTEDSETSSNDSGDMICDKAEYSARSDQKSVGSVNMNSEKAEYSACSRQIDVDNEIGENSETKQEEYPTREKVTRRQRTIKRPQRYLD</sequence>
<dbReference type="CDD" id="cd01647">
    <property type="entry name" value="RT_LTR"/>
    <property type="match status" value="1"/>
</dbReference>
<dbReference type="Gene3D" id="3.30.70.270">
    <property type="match status" value="2"/>
</dbReference>
<dbReference type="InterPro" id="IPR000477">
    <property type="entry name" value="RT_dom"/>
</dbReference>
<dbReference type="InterPro" id="IPR041577">
    <property type="entry name" value="RT_RNaseH_2"/>
</dbReference>
<dbReference type="PANTHER" id="PTHR33064:SF37">
    <property type="entry name" value="RIBONUCLEASE H"/>
    <property type="match status" value="1"/>
</dbReference>
<dbReference type="InterPro" id="IPR051320">
    <property type="entry name" value="Viral_Replic_Matur_Polypro"/>
</dbReference>
<feature type="domain" description="Reverse transcriptase" evidence="10">
    <location>
        <begin position="1"/>
        <end position="104"/>
    </location>
</feature>
<dbReference type="Gene3D" id="3.10.10.10">
    <property type="entry name" value="HIV Type 1 Reverse Transcriptase, subunit A, domain 1"/>
    <property type="match status" value="1"/>
</dbReference>
<evidence type="ECO:0000256" key="9">
    <source>
        <dbReference type="SAM" id="MobiDB-lite"/>
    </source>
</evidence>
<keyword evidence="3" id="KW-0808">Transferase</keyword>
<keyword evidence="6" id="KW-0255">Endonuclease</keyword>
<gene>
    <name evidence="11" type="ORF">QE152_g15652</name>
</gene>
<feature type="compositionally biased region" description="Basic residues" evidence="9">
    <location>
        <begin position="374"/>
        <end position="387"/>
    </location>
</feature>
<dbReference type="EC" id="2.7.7.49" evidence="1"/>
<dbReference type="FunFam" id="3.10.10.10:FF:000007">
    <property type="entry name" value="Retrovirus-related Pol polyprotein from transposon 17.6-like Protein"/>
    <property type="match status" value="1"/>
</dbReference>
<dbReference type="GO" id="GO:0008233">
    <property type="term" value="F:peptidase activity"/>
    <property type="evidence" value="ECO:0007669"/>
    <property type="project" value="UniProtKB-KW"/>
</dbReference>
<keyword evidence="2" id="KW-0645">Protease</keyword>
<evidence type="ECO:0000256" key="7">
    <source>
        <dbReference type="ARBA" id="ARBA00022801"/>
    </source>
</evidence>
<feature type="compositionally biased region" description="Basic and acidic residues" evidence="9">
    <location>
        <begin position="359"/>
        <end position="373"/>
    </location>
</feature>
<dbReference type="PROSITE" id="PS50878">
    <property type="entry name" value="RT_POL"/>
    <property type="match status" value="1"/>
</dbReference>
<name>A0AAW1L8W9_POPJA</name>
<dbReference type="SUPFAM" id="SSF56672">
    <property type="entry name" value="DNA/RNA polymerases"/>
    <property type="match status" value="1"/>
</dbReference>
<dbReference type="GO" id="GO:0003964">
    <property type="term" value="F:RNA-directed DNA polymerase activity"/>
    <property type="evidence" value="ECO:0007669"/>
    <property type="project" value="UniProtKB-KW"/>
</dbReference>
<dbReference type="GO" id="GO:0004519">
    <property type="term" value="F:endonuclease activity"/>
    <property type="evidence" value="ECO:0007669"/>
    <property type="project" value="UniProtKB-KW"/>
</dbReference>
<accession>A0AAW1L8W9</accession>
<dbReference type="Pfam" id="PF00078">
    <property type="entry name" value="RVT_1"/>
    <property type="match status" value="1"/>
</dbReference>
<keyword evidence="8 11" id="KW-0695">RNA-directed DNA polymerase</keyword>
<evidence type="ECO:0000256" key="1">
    <source>
        <dbReference type="ARBA" id="ARBA00012493"/>
    </source>
</evidence>
<proteinExistence type="predicted"/>
<keyword evidence="4" id="KW-0548">Nucleotidyltransferase</keyword>
<evidence type="ECO:0000313" key="11">
    <source>
        <dbReference type="EMBL" id="KAK9729922.1"/>
    </source>
</evidence>
<dbReference type="AlphaFoldDB" id="A0AAW1L8W9"/>
<dbReference type="Proteomes" id="UP001458880">
    <property type="component" value="Unassembled WGS sequence"/>
</dbReference>
<comment type="caution">
    <text evidence="11">The sequence shown here is derived from an EMBL/GenBank/DDBJ whole genome shotgun (WGS) entry which is preliminary data.</text>
</comment>
<keyword evidence="7" id="KW-0378">Hydrolase</keyword>
<evidence type="ECO:0000256" key="6">
    <source>
        <dbReference type="ARBA" id="ARBA00022759"/>
    </source>
</evidence>
<evidence type="ECO:0000313" key="12">
    <source>
        <dbReference type="Proteomes" id="UP001458880"/>
    </source>
</evidence>
<dbReference type="GO" id="GO:0006508">
    <property type="term" value="P:proteolysis"/>
    <property type="evidence" value="ECO:0007669"/>
    <property type="project" value="UniProtKB-KW"/>
</dbReference>
<dbReference type="EMBL" id="JASPKY010000155">
    <property type="protein sequence ID" value="KAK9729922.1"/>
    <property type="molecule type" value="Genomic_DNA"/>
</dbReference>
<dbReference type="InterPro" id="IPR043128">
    <property type="entry name" value="Rev_trsase/Diguanyl_cyclase"/>
</dbReference>
<reference evidence="11 12" key="1">
    <citation type="journal article" date="2024" name="BMC Genomics">
        <title>De novo assembly and annotation of Popillia japonica's genome with initial clues to its potential as an invasive pest.</title>
        <authorList>
            <person name="Cucini C."/>
            <person name="Boschi S."/>
            <person name="Funari R."/>
            <person name="Cardaioli E."/>
            <person name="Iannotti N."/>
            <person name="Marturano G."/>
            <person name="Paoli F."/>
            <person name="Bruttini M."/>
            <person name="Carapelli A."/>
            <person name="Frati F."/>
            <person name="Nardi F."/>
        </authorList>
    </citation>
    <scope>NUCLEOTIDE SEQUENCE [LARGE SCALE GENOMIC DNA]</scope>
    <source>
        <strain evidence="11">DMR45628</strain>
    </source>
</reference>
<evidence type="ECO:0000256" key="3">
    <source>
        <dbReference type="ARBA" id="ARBA00022679"/>
    </source>
</evidence>
<evidence type="ECO:0000256" key="5">
    <source>
        <dbReference type="ARBA" id="ARBA00022722"/>
    </source>
</evidence>
<evidence type="ECO:0000256" key="4">
    <source>
        <dbReference type="ARBA" id="ARBA00022695"/>
    </source>
</evidence>